<keyword evidence="2" id="KW-1185">Reference proteome</keyword>
<organism evidence="1 2">
    <name type="scientific">Adiantum capillus-veneris</name>
    <name type="common">Maidenhair fern</name>
    <dbReference type="NCBI Taxonomy" id="13818"/>
    <lineage>
        <taxon>Eukaryota</taxon>
        <taxon>Viridiplantae</taxon>
        <taxon>Streptophyta</taxon>
        <taxon>Embryophyta</taxon>
        <taxon>Tracheophyta</taxon>
        <taxon>Polypodiopsida</taxon>
        <taxon>Polypodiidae</taxon>
        <taxon>Polypodiales</taxon>
        <taxon>Pteridineae</taxon>
        <taxon>Pteridaceae</taxon>
        <taxon>Vittarioideae</taxon>
        <taxon>Adiantum</taxon>
    </lineage>
</organism>
<protein>
    <submittedName>
        <fullName evidence="1">Uncharacterized protein</fullName>
    </submittedName>
</protein>
<reference evidence="1" key="1">
    <citation type="submission" date="2021-01" db="EMBL/GenBank/DDBJ databases">
        <title>Adiantum capillus-veneris genome.</title>
        <authorList>
            <person name="Fang Y."/>
            <person name="Liao Q."/>
        </authorList>
    </citation>
    <scope>NUCLEOTIDE SEQUENCE</scope>
    <source>
        <strain evidence="1">H3</strain>
        <tissue evidence="1">Leaf</tissue>
    </source>
</reference>
<gene>
    <name evidence="1" type="ORF">GOP47_0002324</name>
</gene>
<sequence length="208" mass="22174">MATLFAYLAACDLPSSGSLAAHSLHASDDTHRYLVSVASCFQHRLLIFMPLEALHGPRDPPLPPLSTAALTAFLLHRLLPKLAPRPSSPDRSSTYGPWRPFSFPYLQLLVALQRCMAPCSTQKLPSGGLPATLVAFSSQQGGLLFPFSSAFIPCTALSSEPSPHGVTTLPPSSASFSLPFLHGSIIRITSLPLHCMLTAVLSPHAPPD</sequence>
<dbReference type="EMBL" id="JABFUD020000003">
    <property type="protein sequence ID" value="KAI5082581.1"/>
    <property type="molecule type" value="Genomic_DNA"/>
</dbReference>
<name>A0A9D4VBC8_ADICA</name>
<evidence type="ECO:0000313" key="1">
    <source>
        <dbReference type="EMBL" id="KAI5082581.1"/>
    </source>
</evidence>
<accession>A0A9D4VBC8</accession>
<dbReference type="AlphaFoldDB" id="A0A9D4VBC8"/>
<proteinExistence type="predicted"/>
<dbReference type="Proteomes" id="UP000886520">
    <property type="component" value="Chromosome 2"/>
</dbReference>
<evidence type="ECO:0000313" key="2">
    <source>
        <dbReference type="Proteomes" id="UP000886520"/>
    </source>
</evidence>
<comment type="caution">
    <text evidence="1">The sequence shown here is derived from an EMBL/GenBank/DDBJ whole genome shotgun (WGS) entry which is preliminary data.</text>
</comment>